<evidence type="ECO:0000313" key="20">
    <source>
        <dbReference type="Proteomes" id="UP000474175"/>
    </source>
</evidence>
<evidence type="ECO:0000256" key="12">
    <source>
        <dbReference type="ARBA" id="ARBA00023012"/>
    </source>
</evidence>
<dbReference type="Gene3D" id="3.30.565.10">
    <property type="entry name" value="Histidine kinase-like ATPase, C-terminal domain"/>
    <property type="match status" value="1"/>
</dbReference>
<dbReference type="Gene3D" id="1.20.5.1930">
    <property type="match status" value="1"/>
</dbReference>
<evidence type="ECO:0000256" key="8">
    <source>
        <dbReference type="ARBA" id="ARBA00022679"/>
    </source>
</evidence>
<dbReference type="CDD" id="cd16917">
    <property type="entry name" value="HATPase_UhpB-NarQ-NarX-like"/>
    <property type="match status" value="1"/>
</dbReference>
<proteinExistence type="predicted"/>
<comment type="caution">
    <text evidence="19">The sequence shown here is derived from an EMBL/GenBank/DDBJ whole genome shotgun (WGS) entry which is preliminary data.</text>
</comment>
<comment type="cofactor">
    <cofactor evidence="2">
        <name>[4Fe-4S] cluster</name>
        <dbReference type="ChEBI" id="CHEBI:49883"/>
    </cofactor>
</comment>
<evidence type="ECO:0000256" key="17">
    <source>
        <dbReference type="SAM" id="Phobius"/>
    </source>
</evidence>
<comment type="subcellular location">
    <subcellularLocation>
        <location evidence="3">Cytoplasm</location>
    </subcellularLocation>
</comment>
<keyword evidence="9" id="KW-0479">Metal-binding</keyword>
<dbReference type="GO" id="GO:0046983">
    <property type="term" value="F:protein dimerization activity"/>
    <property type="evidence" value="ECO:0007669"/>
    <property type="project" value="InterPro"/>
</dbReference>
<keyword evidence="6" id="KW-0004">4Fe-4S</keyword>
<dbReference type="PANTHER" id="PTHR24421:SF61">
    <property type="entry name" value="OXYGEN SENSOR HISTIDINE KINASE NREB"/>
    <property type="match status" value="1"/>
</dbReference>
<name>A0A6L9LIP3_9BACT</name>
<evidence type="ECO:0000256" key="1">
    <source>
        <dbReference type="ARBA" id="ARBA00000085"/>
    </source>
</evidence>
<comment type="function">
    <text evidence="14">Member of the two-component regulatory system NreB/NreC involved in the control of dissimilatory nitrate/nitrite reduction in response to oxygen. NreB functions as a direct oxygen sensor histidine kinase which is autophosphorylated, in the absence of oxygen, probably at the conserved histidine residue, and transfers its phosphate group probably to a conserved aspartate residue of NreC. NreB/NreC activates the expression of the nitrate (narGHJI) and nitrite (nir) reductase operons, as well as the putative nitrate transporter gene narT.</text>
</comment>
<evidence type="ECO:0000256" key="2">
    <source>
        <dbReference type="ARBA" id="ARBA00001966"/>
    </source>
</evidence>
<organism evidence="19 20">
    <name type="scientific">Spirosoma terrae</name>
    <dbReference type="NCBI Taxonomy" id="1968276"/>
    <lineage>
        <taxon>Bacteria</taxon>
        <taxon>Pseudomonadati</taxon>
        <taxon>Bacteroidota</taxon>
        <taxon>Cytophagia</taxon>
        <taxon>Cytophagales</taxon>
        <taxon>Cytophagaceae</taxon>
        <taxon>Spirosoma</taxon>
    </lineage>
</organism>
<evidence type="ECO:0000256" key="16">
    <source>
        <dbReference type="SAM" id="MobiDB-lite"/>
    </source>
</evidence>
<gene>
    <name evidence="19" type="ORF">GK108_16430</name>
</gene>
<dbReference type="RefSeq" id="WP_163950683.1">
    <property type="nucleotide sequence ID" value="NZ_JAAFZH010000007.1"/>
</dbReference>
<keyword evidence="17" id="KW-0812">Transmembrane</keyword>
<dbReference type="Pfam" id="PF07730">
    <property type="entry name" value="HisKA_3"/>
    <property type="match status" value="1"/>
</dbReference>
<dbReference type="SMART" id="SM00387">
    <property type="entry name" value="HATPase_c"/>
    <property type="match status" value="1"/>
</dbReference>
<dbReference type="InterPro" id="IPR036890">
    <property type="entry name" value="HATPase_C_sf"/>
</dbReference>
<keyword evidence="17" id="KW-0472">Membrane</keyword>
<evidence type="ECO:0000256" key="7">
    <source>
        <dbReference type="ARBA" id="ARBA00022490"/>
    </source>
</evidence>
<keyword evidence="10 19" id="KW-0418">Kinase</keyword>
<evidence type="ECO:0000256" key="6">
    <source>
        <dbReference type="ARBA" id="ARBA00022485"/>
    </source>
</evidence>
<dbReference type="InterPro" id="IPR005467">
    <property type="entry name" value="His_kinase_dom"/>
</dbReference>
<protein>
    <recommendedName>
        <fullName evidence="5">Oxygen sensor histidine kinase NreB</fullName>
        <ecNumber evidence="4">2.7.13.3</ecNumber>
    </recommendedName>
    <alternativeName>
        <fullName evidence="15">Nitrogen regulation protein B</fullName>
    </alternativeName>
</protein>
<feature type="region of interest" description="Disordered" evidence="16">
    <location>
        <begin position="280"/>
        <end position="300"/>
    </location>
</feature>
<evidence type="ECO:0000259" key="18">
    <source>
        <dbReference type="PROSITE" id="PS50109"/>
    </source>
</evidence>
<evidence type="ECO:0000313" key="19">
    <source>
        <dbReference type="EMBL" id="NDU96469.1"/>
    </source>
</evidence>
<dbReference type="InterPro" id="IPR050482">
    <property type="entry name" value="Sensor_HK_TwoCompSys"/>
</dbReference>
<dbReference type="SUPFAM" id="SSF55874">
    <property type="entry name" value="ATPase domain of HSP90 chaperone/DNA topoisomerase II/histidine kinase"/>
    <property type="match status" value="1"/>
</dbReference>
<feature type="transmembrane region" description="Helical" evidence="17">
    <location>
        <begin position="91"/>
        <end position="114"/>
    </location>
</feature>
<keyword evidence="11" id="KW-0408">Iron</keyword>
<keyword evidence="13" id="KW-0411">Iron-sulfur</keyword>
<keyword evidence="20" id="KW-1185">Reference proteome</keyword>
<keyword evidence="8" id="KW-0808">Transferase</keyword>
<evidence type="ECO:0000256" key="15">
    <source>
        <dbReference type="ARBA" id="ARBA00030800"/>
    </source>
</evidence>
<evidence type="ECO:0000256" key="5">
    <source>
        <dbReference type="ARBA" id="ARBA00017322"/>
    </source>
</evidence>
<dbReference type="EC" id="2.7.13.3" evidence="4"/>
<evidence type="ECO:0000256" key="10">
    <source>
        <dbReference type="ARBA" id="ARBA00022777"/>
    </source>
</evidence>
<keyword evidence="12" id="KW-0902">Two-component regulatory system</keyword>
<dbReference type="GO" id="GO:0016020">
    <property type="term" value="C:membrane"/>
    <property type="evidence" value="ECO:0007669"/>
    <property type="project" value="InterPro"/>
</dbReference>
<dbReference type="PANTHER" id="PTHR24421">
    <property type="entry name" value="NITRATE/NITRITE SENSOR PROTEIN NARX-RELATED"/>
    <property type="match status" value="1"/>
</dbReference>
<sequence>MKPQPGQPLFLQRDKNSLTVYFENPFPASSPSFAYRLEPDPIRRRIGKQHVIHLDDVPARDFVLRIEAVDTPIRSTAHIELVAQPFWQKGWFWPVVSLLMVFIIGVAIYLFYLYRLRQFIRLQRVRDRIARDLHDDMGSYLSSISILSQTASRSVVKDPAKAQITLDRIGQTARQVMDSMGDIVWSINPDHDSMKQVVSRMTDVASGLFGADNEFIKQVTLQVDVADEVCQMSLSTERRRDFFLIYKEAITNAARYANASRVRVQLSREGGQLVLVIDDDGDGFDPEKPERRNPAGGNGLNNMRKRAELLGGVLLVRSAIGAGTTVSLKFPV</sequence>
<dbReference type="EMBL" id="JAAFZH010000007">
    <property type="protein sequence ID" value="NDU96469.1"/>
    <property type="molecule type" value="Genomic_DNA"/>
</dbReference>
<dbReference type="GO" id="GO:0051539">
    <property type="term" value="F:4 iron, 4 sulfur cluster binding"/>
    <property type="evidence" value="ECO:0007669"/>
    <property type="project" value="UniProtKB-KW"/>
</dbReference>
<dbReference type="Pfam" id="PF02518">
    <property type="entry name" value="HATPase_c"/>
    <property type="match status" value="1"/>
</dbReference>
<keyword evidence="7" id="KW-0963">Cytoplasm</keyword>
<dbReference type="PRINTS" id="PR00344">
    <property type="entry name" value="BCTRLSENSOR"/>
</dbReference>
<evidence type="ECO:0000256" key="14">
    <source>
        <dbReference type="ARBA" id="ARBA00024827"/>
    </source>
</evidence>
<evidence type="ECO:0000256" key="9">
    <source>
        <dbReference type="ARBA" id="ARBA00022723"/>
    </source>
</evidence>
<feature type="domain" description="Histidine kinase" evidence="18">
    <location>
        <begin position="128"/>
        <end position="332"/>
    </location>
</feature>
<evidence type="ECO:0000256" key="4">
    <source>
        <dbReference type="ARBA" id="ARBA00012438"/>
    </source>
</evidence>
<dbReference type="GO" id="GO:0005737">
    <property type="term" value="C:cytoplasm"/>
    <property type="evidence" value="ECO:0007669"/>
    <property type="project" value="UniProtKB-SubCell"/>
</dbReference>
<dbReference type="GO" id="GO:0000155">
    <property type="term" value="F:phosphorelay sensor kinase activity"/>
    <property type="evidence" value="ECO:0007669"/>
    <property type="project" value="InterPro"/>
</dbReference>
<dbReference type="InterPro" id="IPR003594">
    <property type="entry name" value="HATPase_dom"/>
</dbReference>
<dbReference type="InterPro" id="IPR004358">
    <property type="entry name" value="Sig_transdc_His_kin-like_C"/>
</dbReference>
<dbReference type="AlphaFoldDB" id="A0A6L9LIP3"/>
<dbReference type="Proteomes" id="UP000474175">
    <property type="component" value="Unassembled WGS sequence"/>
</dbReference>
<reference evidence="19 20" key="1">
    <citation type="submission" date="2020-02" db="EMBL/GenBank/DDBJ databases">
        <title>Draft genome sequence of two Spirosoma agri KCTC 52727 and Spirosoma terrae KCTC 52035.</title>
        <authorList>
            <person name="Rojas J."/>
            <person name="Ambika Manirajan B."/>
            <person name="Suarez C."/>
            <person name="Ratering S."/>
            <person name="Schnell S."/>
        </authorList>
    </citation>
    <scope>NUCLEOTIDE SEQUENCE [LARGE SCALE GENOMIC DNA]</scope>
    <source>
        <strain evidence="19 20">KCTC 52035</strain>
    </source>
</reference>
<evidence type="ECO:0000256" key="3">
    <source>
        <dbReference type="ARBA" id="ARBA00004496"/>
    </source>
</evidence>
<keyword evidence="17" id="KW-1133">Transmembrane helix</keyword>
<evidence type="ECO:0000256" key="13">
    <source>
        <dbReference type="ARBA" id="ARBA00023014"/>
    </source>
</evidence>
<evidence type="ECO:0000256" key="11">
    <source>
        <dbReference type="ARBA" id="ARBA00023004"/>
    </source>
</evidence>
<dbReference type="InterPro" id="IPR011712">
    <property type="entry name" value="Sig_transdc_His_kin_sub3_dim/P"/>
</dbReference>
<accession>A0A6L9LIP3</accession>
<comment type="catalytic activity">
    <reaction evidence="1">
        <text>ATP + protein L-histidine = ADP + protein N-phospho-L-histidine.</text>
        <dbReference type="EC" id="2.7.13.3"/>
    </reaction>
</comment>
<dbReference type="PROSITE" id="PS50109">
    <property type="entry name" value="HIS_KIN"/>
    <property type="match status" value="1"/>
</dbReference>
<dbReference type="GO" id="GO:0046872">
    <property type="term" value="F:metal ion binding"/>
    <property type="evidence" value="ECO:0007669"/>
    <property type="project" value="UniProtKB-KW"/>
</dbReference>